<accession>A0AA40D4Q0</accession>
<organism evidence="2 3">
    <name type="scientific">Cercophora samala</name>
    <dbReference type="NCBI Taxonomy" id="330535"/>
    <lineage>
        <taxon>Eukaryota</taxon>
        <taxon>Fungi</taxon>
        <taxon>Dikarya</taxon>
        <taxon>Ascomycota</taxon>
        <taxon>Pezizomycotina</taxon>
        <taxon>Sordariomycetes</taxon>
        <taxon>Sordariomycetidae</taxon>
        <taxon>Sordariales</taxon>
        <taxon>Lasiosphaeriaceae</taxon>
        <taxon>Cercophora</taxon>
    </lineage>
</organism>
<sequence>MYLATTCALILSSISTVTAGRRWVATEKDYGNATFITDVDDMSQQFKVKWVKNGNVSDVNIAHIAGGGFVADSSELPTLTIETVFIVDTATSYTSTVTTAVLSIMNTPAEGNTNIGTTIIGTTIKGDTVIGPSSTVTPIPPAEPTPCPADTQDNPKAPHWALDVFTEGNRPMGARWCHDDVPYSTIKLLKYGTYCLTVPSGTTGVRVPKCMMGGCSTTLFQDANCSFHPTHIEHDDTCVRLAGGWGIGSFVVAC</sequence>
<evidence type="ECO:0000313" key="3">
    <source>
        <dbReference type="Proteomes" id="UP001174997"/>
    </source>
</evidence>
<feature type="chain" id="PRO_5041267838" evidence="1">
    <location>
        <begin position="20"/>
        <end position="254"/>
    </location>
</feature>
<evidence type="ECO:0000313" key="2">
    <source>
        <dbReference type="EMBL" id="KAK0660473.1"/>
    </source>
</evidence>
<dbReference type="AlphaFoldDB" id="A0AA40D4Q0"/>
<keyword evidence="1" id="KW-0732">Signal</keyword>
<keyword evidence="3" id="KW-1185">Reference proteome</keyword>
<feature type="signal peptide" evidence="1">
    <location>
        <begin position="1"/>
        <end position="19"/>
    </location>
</feature>
<dbReference type="EMBL" id="JAULSY010000165">
    <property type="protein sequence ID" value="KAK0660473.1"/>
    <property type="molecule type" value="Genomic_DNA"/>
</dbReference>
<proteinExistence type="predicted"/>
<name>A0AA40D4Q0_9PEZI</name>
<gene>
    <name evidence="2" type="ORF">QBC41DRAFT_350917</name>
</gene>
<dbReference type="Proteomes" id="UP001174997">
    <property type="component" value="Unassembled WGS sequence"/>
</dbReference>
<comment type="caution">
    <text evidence="2">The sequence shown here is derived from an EMBL/GenBank/DDBJ whole genome shotgun (WGS) entry which is preliminary data.</text>
</comment>
<reference evidence="2" key="1">
    <citation type="submission" date="2023-06" db="EMBL/GenBank/DDBJ databases">
        <title>Genome-scale phylogeny and comparative genomics of the fungal order Sordariales.</title>
        <authorList>
            <consortium name="Lawrence Berkeley National Laboratory"/>
            <person name="Hensen N."/>
            <person name="Bonometti L."/>
            <person name="Westerberg I."/>
            <person name="Brannstrom I.O."/>
            <person name="Guillou S."/>
            <person name="Cros-Aarteil S."/>
            <person name="Calhoun S."/>
            <person name="Haridas S."/>
            <person name="Kuo A."/>
            <person name="Mondo S."/>
            <person name="Pangilinan J."/>
            <person name="Riley R."/>
            <person name="Labutti K."/>
            <person name="Andreopoulos B."/>
            <person name="Lipzen A."/>
            <person name="Chen C."/>
            <person name="Yanf M."/>
            <person name="Daum C."/>
            <person name="Ng V."/>
            <person name="Clum A."/>
            <person name="Steindorff A."/>
            <person name="Ohm R."/>
            <person name="Martin F."/>
            <person name="Silar P."/>
            <person name="Natvig D."/>
            <person name="Lalanne C."/>
            <person name="Gautier V."/>
            <person name="Ament-Velasquez S.L."/>
            <person name="Kruys A."/>
            <person name="Hutchinson M.I."/>
            <person name="Powell A.J."/>
            <person name="Barry K."/>
            <person name="Miller A.N."/>
            <person name="Grigoriev I.V."/>
            <person name="Debuchy R."/>
            <person name="Gladieux P."/>
            <person name="Thoren M.H."/>
            <person name="Johannesson H."/>
        </authorList>
    </citation>
    <scope>NUCLEOTIDE SEQUENCE</scope>
    <source>
        <strain evidence="2">CBS 307.81</strain>
    </source>
</reference>
<protein>
    <submittedName>
        <fullName evidence="2">Uncharacterized protein</fullName>
    </submittedName>
</protein>
<evidence type="ECO:0000256" key="1">
    <source>
        <dbReference type="SAM" id="SignalP"/>
    </source>
</evidence>